<dbReference type="SMART" id="SM00228">
    <property type="entry name" value="PDZ"/>
    <property type="match status" value="4"/>
</dbReference>
<dbReference type="InParanoid" id="A0A6P7Y3A7"/>
<dbReference type="Gene3D" id="2.30.42.10">
    <property type="match status" value="4"/>
</dbReference>
<feature type="region of interest" description="Disordered" evidence="3">
    <location>
        <begin position="498"/>
        <end position="566"/>
    </location>
</feature>
<dbReference type="InterPro" id="IPR051067">
    <property type="entry name" value="NHER"/>
</dbReference>
<dbReference type="RefSeq" id="XP_030059616.1">
    <property type="nucleotide sequence ID" value="XM_030203756.1"/>
</dbReference>
<dbReference type="InterPro" id="IPR001478">
    <property type="entry name" value="PDZ"/>
</dbReference>
<dbReference type="KEGG" id="muo:115470523"/>
<dbReference type="GO" id="GO:0005102">
    <property type="term" value="F:signaling receptor binding"/>
    <property type="evidence" value="ECO:0007669"/>
    <property type="project" value="TreeGrafter"/>
</dbReference>
<evidence type="ECO:0000256" key="2">
    <source>
        <dbReference type="ARBA" id="ARBA00038110"/>
    </source>
</evidence>
<dbReference type="InterPro" id="IPR036034">
    <property type="entry name" value="PDZ_sf"/>
</dbReference>
<dbReference type="PROSITE" id="PS50106">
    <property type="entry name" value="PDZ"/>
    <property type="match status" value="4"/>
</dbReference>
<evidence type="ECO:0000313" key="6">
    <source>
        <dbReference type="RefSeq" id="XP_030059616.1"/>
    </source>
</evidence>
<keyword evidence="1" id="KW-0677">Repeat</keyword>
<dbReference type="GeneID" id="115470523"/>
<feature type="domain" description="PDZ" evidence="4">
    <location>
        <begin position="395"/>
        <end position="475"/>
    </location>
</feature>
<evidence type="ECO:0000313" key="5">
    <source>
        <dbReference type="Proteomes" id="UP000515156"/>
    </source>
</evidence>
<feature type="compositionally biased region" description="Polar residues" evidence="3">
    <location>
        <begin position="127"/>
        <end position="139"/>
    </location>
</feature>
<dbReference type="PANTHER" id="PTHR14191:SF6">
    <property type="entry name" value="NA(+)_H(+) EXCHANGE REGULATORY COFACTOR NHE-RF3-RELATED"/>
    <property type="match status" value="1"/>
</dbReference>
<protein>
    <submittedName>
        <fullName evidence="6">Na(+)/H(+) exchange regulatory cofactor NHE-RF3 isoform X1</fullName>
    </submittedName>
</protein>
<feature type="domain" description="PDZ" evidence="4">
    <location>
        <begin position="149"/>
        <end position="229"/>
    </location>
</feature>
<reference evidence="6" key="1">
    <citation type="submission" date="2025-08" db="UniProtKB">
        <authorList>
            <consortium name="RefSeq"/>
        </authorList>
    </citation>
    <scope>IDENTIFICATION</scope>
</reference>
<dbReference type="AlphaFoldDB" id="A0A6P7Y3A7"/>
<dbReference type="Proteomes" id="UP000515156">
    <property type="component" value="Chromosome 5"/>
</dbReference>
<feature type="region of interest" description="Disordered" evidence="3">
    <location>
        <begin position="1"/>
        <end position="23"/>
    </location>
</feature>
<evidence type="ECO:0000259" key="4">
    <source>
        <dbReference type="PROSITE" id="PS50106"/>
    </source>
</evidence>
<accession>A0A6P7Y3A7</accession>
<sequence length="566" mass="62576">MQYPLHTEDISPGTSAKDGRNMTSNLQPRECILTKEEGKSFGFFLRIEKGKVGHLIRSVEKNGPACKSGLKDGDRLLRVDGLFVDEKEHAEVVELIKTSGNSVSLLVLDEASYENEKKREKNLSELKPNQSTGQSMMNGVTSSNLQPRLCYLMKEKNTYGFSLKTTQGIKGIFLSNLVPNGAAVKAGVHENDRIIEVNGVNVENDTHEQVGNKVKNSGDHVLFLLTDKETEEYYHKKKLKLNAENATLELLPLKPRTVELKKGSDGYGFYLREEHDRKGQFIKNIEAGSPAKKAGLKDNDRVVAVNGESVEELQHEDVVEKIRLGGEKASLLVVDKETDEMYMLAGISPFLYKREIHRVVKTGAPSVTAVSFQAQVAAPTLTPQDSGAVKYKPKLCTLVKGSNGYGFHLNAIKNVPGQYIKEVVKGGPADISGLEDEDVLVEVNGVNVEMQFYEDVVKRIQEAGPRLTLLVASKDAYEYLKAQNSHITSAMANPVTKFAEPPSYTKESPAEPEKSTLKSTESPTHTKKPQTEPEKFYPKSNNKVSSPPCPLSEEAAQKEEEDDTHM</sequence>
<proteinExistence type="inferred from homology"/>
<dbReference type="FunCoup" id="A0A6P7Y3A7">
    <property type="interactions" value="176"/>
</dbReference>
<dbReference type="SUPFAM" id="SSF50156">
    <property type="entry name" value="PDZ domain-like"/>
    <property type="match status" value="4"/>
</dbReference>
<organism evidence="5 6">
    <name type="scientific">Microcaecilia unicolor</name>
    <dbReference type="NCBI Taxonomy" id="1415580"/>
    <lineage>
        <taxon>Eukaryota</taxon>
        <taxon>Metazoa</taxon>
        <taxon>Chordata</taxon>
        <taxon>Craniata</taxon>
        <taxon>Vertebrata</taxon>
        <taxon>Euteleostomi</taxon>
        <taxon>Amphibia</taxon>
        <taxon>Gymnophiona</taxon>
        <taxon>Siphonopidae</taxon>
        <taxon>Microcaecilia</taxon>
    </lineage>
</organism>
<dbReference type="GO" id="GO:0072659">
    <property type="term" value="P:protein localization to plasma membrane"/>
    <property type="evidence" value="ECO:0007669"/>
    <property type="project" value="TreeGrafter"/>
</dbReference>
<dbReference type="GO" id="GO:0016324">
    <property type="term" value="C:apical plasma membrane"/>
    <property type="evidence" value="ECO:0007669"/>
    <property type="project" value="TreeGrafter"/>
</dbReference>
<feature type="domain" description="PDZ" evidence="4">
    <location>
        <begin position="257"/>
        <end position="337"/>
    </location>
</feature>
<dbReference type="PANTHER" id="PTHR14191">
    <property type="entry name" value="PDZ DOMAIN CONTAINING PROTEIN"/>
    <property type="match status" value="1"/>
</dbReference>
<dbReference type="CTD" id="5174"/>
<name>A0A6P7Y3A7_9AMPH</name>
<evidence type="ECO:0000256" key="3">
    <source>
        <dbReference type="SAM" id="MobiDB-lite"/>
    </source>
</evidence>
<dbReference type="CDD" id="cd06768">
    <property type="entry name" value="PDZ_NHERF-like"/>
    <property type="match status" value="4"/>
</dbReference>
<dbReference type="Pfam" id="PF00595">
    <property type="entry name" value="PDZ"/>
    <property type="match status" value="4"/>
</dbReference>
<feature type="domain" description="PDZ" evidence="4">
    <location>
        <begin position="30"/>
        <end position="111"/>
    </location>
</feature>
<keyword evidence="5" id="KW-1185">Reference proteome</keyword>
<comment type="similarity">
    <text evidence="2">Belongs to the NHER family.</text>
</comment>
<dbReference type="OrthoDB" id="10009200at2759"/>
<gene>
    <name evidence="6" type="primary">PDZK1</name>
</gene>
<evidence type="ECO:0000256" key="1">
    <source>
        <dbReference type="ARBA" id="ARBA00022737"/>
    </source>
</evidence>
<feature type="region of interest" description="Disordered" evidence="3">
    <location>
        <begin position="118"/>
        <end position="139"/>
    </location>
</feature>
<dbReference type="GO" id="GO:0043495">
    <property type="term" value="F:protein-membrane adaptor activity"/>
    <property type="evidence" value="ECO:0007669"/>
    <property type="project" value="TreeGrafter"/>
</dbReference>